<evidence type="ECO:0000313" key="6">
    <source>
        <dbReference type="EMBL" id="EGG23794.1"/>
    </source>
</evidence>
<dbReference type="OMA" id="MRQWYHQ"/>
<evidence type="ECO:0000256" key="5">
    <source>
        <dbReference type="ARBA" id="ARBA00023180"/>
    </source>
</evidence>
<protein>
    <recommendedName>
        <fullName evidence="8">Peptidase S28 family protein</fullName>
    </recommendedName>
</protein>
<dbReference type="OrthoDB" id="1735038at2759"/>
<dbReference type="PANTHER" id="PTHR11010:SF122">
    <property type="entry name" value="SERINE PROTEASE K12H4.7"/>
    <property type="match status" value="1"/>
</dbReference>
<dbReference type="AlphaFoldDB" id="F4PJM0"/>
<accession>F4PJM0</accession>
<keyword evidence="5" id="KW-0325">Glycoprotein</keyword>
<dbReference type="RefSeq" id="XP_004361645.1">
    <property type="nucleotide sequence ID" value="XM_004361588.1"/>
</dbReference>
<evidence type="ECO:0000256" key="3">
    <source>
        <dbReference type="ARBA" id="ARBA00022729"/>
    </source>
</evidence>
<keyword evidence="2" id="KW-0645">Protease</keyword>
<dbReference type="PANTHER" id="PTHR11010">
    <property type="entry name" value="PROTEASE S28 PRO-X CARBOXYPEPTIDASE-RELATED"/>
    <property type="match status" value="1"/>
</dbReference>
<dbReference type="SUPFAM" id="SSF53474">
    <property type="entry name" value="alpha/beta-Hydrolases"/>
    <property type="match status" value="1"/>
</dbReference>
<keyword evidence="4" id="KW-0378">Hydrolase</keyword>
<dbReference type="EMBL" id="GL883007">
    <property type="protein sequence ID" value="EGG23794.1"/>
    <property type="molecule type" value="Genomic_DNA"/>
</dbReference>
<dbReference type="InterPro" id="IPR008758">
    <property type="entry name" value="Peptidase_S28"/>
</dbReference>
<comment type="similarity">
    <text evidence="1">Belongs to the peptidase S28 family.</text>
</comment>
<dbReference type="GO" id="GO:0006508">
    <property type="term" value="P:proteolysis"/>
    <property type="evidence" value="ECO:0007669"/>
    <property type="project" value="UniProtKB-KW"/>
</dbReference>
<evidence type="ECO:0008006" key="8">
    <source>
        <dbReference type="Google" id="ProtNLM"/>
    </source>
</evidence>
<dbReference type="Pfam" id="PF05577">
    <property type="entry name" value="Peptidase_S28"/>
    <property type="match status" value="1"/>
</dbReference>
<sequence>MIEYSMILLMSPAFHILIVAKDQLNILASFYQTAHHSINSSNSFLFLSYLKRQRQRDNKHSILTQKDEQNILLSVVALASARRPFRWHSDLSIYNKLTDEALFARSEKHLLRSIQYQWFTQRLDHFNTINQQTFQQRYVINDQYWNGKGPVFIMINGEGPMSLATVTGLQFVNWAQQSNALIISLEHRYYGASFATDDLSTDNLAYLTPQQALADNAAFREFVAVTFNVPATSKWVSFGGSYSGCLTSWFRIKYPNLVDYTVASSGPVNAEVNFYQYLEVVQNSLLTATNGQQCVSNIAQATQKIQALLSQPNGLETVSDMFNLFPALESQNDVANFMQSLAGNFMGVVQYNLEEVGPSVETLCQTMTDSSNDALTNYIAIWNQYAQGETLDVSYDTMISELTNVTNDQNIVGGRQWFFQTCAQFGFYQTSDSPNQPFGNLFPLEFQIQQCSDVFGFDFLPNVNWTLLDFGGLNPVTSNVIYVNGDIDPWHSLGITASFPAAGENTETILIHGTAHCADMMMPTAGVSPSTLAPAQTIIGQQIQSFLSQN</sequence>
<dbReference type="Gene3D" id="3.40.50.1820">
    <property type="entry name" value="alpha/beta hydrolase"/>
    <property type="match status" value="1"/>
</dbReference>
<evidence type="ECO:0000256" key="1">
    <source>
        <dbReference type="ARBA" id="ARBA00011079"/>
    </source>
</evidence>
<dbReference type="Proteomes" id="UP000007797">
    <property type="component" value="Unassembled WGS sequence"/>
</dbReference>
<dbReference type="KEGG" id="dfa:DFA_05930"/>
<evidence type="ECO:0000256" key="2">
    <source>
        <dbReference type="ARBA" id="ARBA00022670"/>
    </source>
</evidence>
<name>F4PJM0_CACFS</name>
<dbReference type="GO" id="GO:0070008">
    <property type="term" value="F:serine-type exopeptidase activity"/>
    <property type="evidence" value="ECO:0007669"/>
    <property type="project" value="InterPro"/>
</dbReference>
<dbReference type="InterPro" id="IPR029058">
    <property type="entry name" value="AB_hydrolase_fold"/>
</dbReference>
<reference evidence="7" key="1">
    <citation type="journal article" date="2011" name="Genome Res.">
        <title>Phylogeny-wide analysis of social amoeba genomes highlights ancient origins for complex intercellular communication.</title>
        <authorList>
            <person name="Heidel A.J."/>
            <person name="Lawal H.M."/>
            <person name="Felder M."/>
            <person name="Schilde C."/>
            <person name="Helps N.R."/>
            <person name="Tunggal B."/>
            <person name="Rivero F."/>
            <person name="John U."/>
            <person name="Schleicher M."/>
            <person name="Eichinger L."/>
            <person name="Platzer M."/>
            <person name="Noegel A.A."/>
            <person name="Schaap P."/>
            <person name="Gloeckner G."/>
        </authorList>
    </citation>
    <scope>NUCLEOTIDE SEQUENCE [LARGE SCALE GENOMIC DNA]</scope>
    <source>
        <strain evidence="7">SH3</strain>
    </source>
</reference>
<dbReference type="InterPro" id="IPR042269">
    <property type="entry name" value="Ser_carbopepase_S28_SKS"/>
</dbReference>
<evidence type="ECO:0000313" key="7">
    <source>
        <dbReference type="Proteomes" id="UP000007797"/>
    </source>
</evidence>
<keyword evidence="7" id="KW-1185">Reference proteome</keyword>
<proteinExistence type="inferred from homology"/>
<evidence type="ECO:0000256" key="4">
    <source>
        <dbReference type="ARBA" id="ARBA00022801"/>
    </source>
</evidence>
<dbReference type="FunFam" id="1.20.120.980:FF:000003">
    <property type="entry name" value="Serine protease 16"/>
    <property type="match status" value="1"/>
</dbReference>
<dbReference type="Gene3D" id="1.20.120.980">
    <property type="entry name" value="Serine carboxypeptidase S28, SKS domain"/>
    <property type="match status" value="1"/>
</dbReference>
<organism evidence="6 7">
    <name type="scientific">Cavenderia fasciculata</name>
    <name type="common">Slime mold</name>
    <name type="synonym">Dictyostelium fasciculatum</name>
    <dbReference type="NCBI Taxonomy" id="261658"/>
    <lineage>
        <taxon>Eukaryota</taxon>
        <taxon>Amoebozoa</taxon>
        <taxon>Evosea</taxon>
        <taxon>Eumycetozoa</taxon>
        <taxon>Dictyostelia</taxon>
        <taxon>Acytosteliales</taxon>
        <taxon>Cavenderiaceae</taxon>
        <taxon>Cavenderia</taxon>
    </lineage>
</organism>
<gene>
    <name evidence="6" type="ORF">DFA_05930</name>
</gene>
<dbReference type="GO" id="GO:0008239">
    <property type="term" value="F:dipeptidyl-peptidase activity"/>
    <property type="evidence" value="ECO:0007669"/>
    <property type="project" value="TreeGrafter"/>
</dbReference>
<dbReference type="GeneID" id="14876380"/>
<dbReference type="MEROPS" id="S28.A23"/>
<keyword evidence="3" id="KW-0732">Signal</keyword>